<evidence type="ECO:0000256" key="6">
    <source>
        <dbReference type="ARBA" id="ARBA00023136"/>
    </source>
</evidence>
<feature type="transmembrane region" description="Helical" evidence="7">
    <location>
        <begin position="406"/>
        <end position="432"/>
    </location>
</feature>
<feature type="transmembrane region" description="Helical" evidence="7">
    <location>
        <begin position="98"/>
        <end position="119"/>
    </location>
</feature>
<feature type="transmembrane region" description="Helical" evidence="7">
    <location>
        <begin position="265"/>
        <end position="289"/>
    </location>
</feature>
<reference evidence="11" key="1">
    <citation type="submission" date="2021-05" db="EMBL/GenBank/DDBJ databases">
        <title>Energy efficiency and biological interactions define the core microbiome of deep oligotrophic groundwater.</title>
        <authorList>
            <person name="Mehrshad M."/>
            <person name="Lopez-Fernandez M."/>
            <person name="Bell E."/>
            <person name="Bernier-Latmani R."/>
            <person name="Bertilsson S."/>
            <person name="Dopson M."/>
        </authorList>
    </citation>
    <scope>NUCLEOTIDE SEQUENCE</scope>
    <source>
        <strain evidence="11">Modern_marine.mb.64</strain>
    </source>
</reference>
<dbReference type="InterPro" id="IPR008276">
    <property type="entry name" value="C_nuclsd_transpt"/>
</dbReference>
<dbReference type="PANTHER" id="PTHR10590">
    <property type="entry name" value="SODIUM/NUCLEOSIDE COTRANSPORTER"/>
    <property type="match status" value="1"/>
</dbReference>
<dbReference type="Proteomes" id="UP000777784">
    <property type="component" value="Unassembled WGS sequence"/>
</dbReference>
<feature type="domain" description="Nucleoside transporter/FeoB GTPase Gate" evidence="10">
    <location>
        <begin position="102"/>
        <end position="198"/>
    </location>
</feature>
<dbReference type="InterPro" id="IPR011657">
    <property type="entry name" value="CNT_C_dom"/>
</dbReference>
<feature type="transmembrane region" description="Helical" evidence="7">
    <location>
        <begin position="309"/>
        <end position="330"/>
    </location>
</feature>
<feature type="domain" description="Concentrative nucleoside transporter N-terminal" evidence="8">
    <location>
        <begin position="8"/>
        <end position="81"/>
    </location>
</feature>
<feature type="transmembrane region" description="Helical" evidence="7">
    <location>
        <begin position="38"/>
        <end position="58"/>
    </location>
</feature>
<comment type="caution">
    <text evidence="11">The sequence shown here is derived from an EMBL/GenBank/DDBJ whole genome shotgun (WGS) entry which is preliminary data.</text>
</comment>
<keyword evidence="4 7" id="KW-0812">Transmembrane</keyword>
<accession>A0A948RZ15</accession>
<sequence length="434" mass="45745">MGPMRSFLGLFVLMALAWGVSTNRRRIPWRVVFWGTSLQLIFAVFIFIIPVGGTFFLAVNRFVSALLESAMAGTTFLFGPLALPPGVVGDNGEVSPGFILAFQSLPTAVFFASLMGLLYHIRVMPLLIRLFSKVFTTLMRISGAESLCAASNIFVGAESALTIRPYLSAMTRSELCTILTAAMATIASTVLGLYVMILRDAFPNIAGHLVSASILSAPAAVVMSKLMLPEEDKPKTLGRNATPGDKRASSWMEAAIDGAMAGVKLVVGIAALLLAFLGLLHLADLGIGWAGGWINGWTGWTMDWSLAHLISYAFYPLTWLIGVVPADVGVCARLIGERTVITEIPAYQELAGLISSGAFQDPRSIVITTYALCGFTHVASLAIFVGGISALAPDRTKDLAAIGPRALLAAILATLMTGAVAGIFASGGTILAGS</sequence>
<keyword evidence="6 7" id="KW-0472">Membrane</keyword>
<dbReference type="InterPro" id="IPR002668">
    <property type="entry name" value="CNT_N_dom"/>
</dbReference>
<dbReference type="EMBL" id="JAHJDP010000087">
    <property type="protein sequence ID" value="MBU2692248.1"/>
    <property type="molecule type" value="Genomic_DNA"/>
</dbReference>
<evidence type="ECO:0000259" key="10">
    <source>
        <dbReference type="Pfam" id="PF07670"/>
    </source>
</evidence>
<evidence type="ECO:0000256" key="4">
    <source>
        <dbReference type="ARBA" id="ARBA00022692"/>
    </source>
</evidence>
<dbReference type="PANTHER" id="PTHR10590:SF4">
    <property type="entry name" value="SOLUTE CARRIER FAMILY 28 MEMBER 3"/>
    <property type="match status" value="1"/>
</dbReference>
<evidence type="ECO:0000259" key="8">
    <source>
        <dbReference type="Pfam" id="PF01773"/>
    </source>
</evidence>
<protein>
    <submittedName>
        <fullName evidence="11">Nucleoside transporter</fullName>
    </submittedName>
</protein>
<evidence type="ECO:0000256" key="2">
    <source>
        <dbReference type="ARBA" id="ARBA00009033"/>
    </source>
</evidence>
<evidence type="ECO:0000256" key="7">
    <source>
        <dbReference type="SAM" id="Phobius"/>
    </source>
</evidence>
<gene>
    <name evidence="11" type="ORF">KJ970_15100</name>
</gene>
<organism evidence="11 12">
    <name type="scientific">Eiseniibacteriota bacterium</name>
    <dbReference type="NCBI Taxonomy" id="2212470"/>
    <lineage>
        <taxon>Bacteria</taxon>
        <taxon>Candidatus Eiseniibacteriota</taxon>
    </lineage>
</organism>
<evidence type="ECO:0000313" key="11">
    <source>
        <dbReference type="EMBL" id="MBU2692248.1"/>
    </source>
</evidence>
<feature type="transmembrane region" description="Helical" evidence="7">
    <location>
        <begin position="65"/>
        <end position="83"/>
    </location>
</feature>
<keyword evidence="5 7" id="KW-1133">Transmembrane helix</keyword>
<dbReference type="GO" id="GO:0015293">
    <property type="term" value="F:symporter activity"/>
    <property type="evidence" value="ECO:0007669"/>
    <property type="project" value="TreeGrafter"/>
</dbReference>
<evidence type="ECO:0000256" key="1">
    <source>
        <dbReference type="ARBA" id="ARBA00004651"/>
    </source>
</evidence>
<evidence type="ECO:0000259" key="9">
    <source>
        <dbReference type="Pfam" id="PF07662"/>
    </source>
</evidence>
<comment type="similarity">
    <text evidence="2">Belongs to the concentrative nucleoside transporter (CNT) (TC 2.A.41) family.</text>
</comment>
<dbReference type="AlphaFoldDB" id="A0A948RZ15"/>
<name>A0A948RZ15_UNCEI</name>
<dbReference type="GO" id="GO:0005337">
    <property type="term" value="F:nucleoside transmembrane transporter activity"/>
    <property type="evidence" value="ECO:0007669"/>
    <property type="project" value="InterPro"/>
</dbReference>
<feature type="transmembrane region" description="Helical" evidence="7">
    <location>
        <begin position="209"/>
        <end position="228"/>
    </location>
</feature>
<dbReference type="GO" id="GO:0005886">
    <property type="term" value="C:plasma membrane"/>
    <property type="evidence" value="ECO:0007669"/>
    <property type="project" value="UniProtKB-SubCell"/>
</dbReference>
<evidence type="ECO:0000313" key="12">
    <source>
        <dbReference type="Proteomes" id="UP000777784"/>
    </source>
</evidence>
<dbReference type="Pfam" id="PF07670">
    <property type="entry name" value="Gate"/>
    <property type="match status" value="1"/>
</dbReference>
<dbReference type="Pfam" id="PF01773">
    <property type="entry name" value="Nucleos_tra2_N"/>
    <property type="match status" value="1"/>
</dbReference>
<feature type="transmembrane region" description="Helical" evidence="7">
    <location>
        <begin position="365"/>
        <end position="386"/>
    </location>
</feature>
<dbReference type="Pfam" id="PF07662">
    <property type="entry name" value="Nucleos_tra2_C"/>
    <property type="match status" value="1"/>
</dbReference>
<evidence type="ECO:0000256" key="3">
    <source>
        <dbReference type="ARBA" id="ARBA00022475"/>
    </source>
</evidence>
<dbReference type="InterPro" id="IPR011642">
    <property type="entry name" value="Gate_dom"/>
</dbReference>
<keyword evidence="3" id="KW-1003">Cell membrane</keyword>
<proteinExistence type="inferred from homology"/>
<evidence type="ECO:0000256" key="5">
    <source>
        <dbReference type="ARBA" id="ARBA00022989"/>
    </source>
</evidence>
<feature type="transmembrane region" description="Helical" evidence="7">
    <location>
        <begin position="175"/>
        <end position="197"/>
    </location>
</feature>
<comment type="subcellular location">
    <subcellularLocation>
        <location evidence="1">Cell membrane</location>
        <topology evidence="1">Multi-pass membrane protein</topology>
    </subcellularLocation>
</comment>
<feature type="domain" description="Concentrative nucleoside transporter C-terminal" evidence="9">
    <location>
        <begin position="208"/>
        <end position="422"/>
    </location>
</feature>